<dbReference type="AlphaFoldDB" id="A0A840ASU6"/>
<dbReference type="InterPro" id="IPR052350">
    <property type="entry name" value="Metallo-dep_Lactonases"/>
</dbReference>
<protein>
    <submittedName>
        <fullName evidence="3">Putative TIM-barrel fold metal-dependent hydrolase</fullName>
    </submittedName>
</protein>
<keyword evidence="4" id="KW-1185">Reference proteome</keyword>
<accession>A0A840ASU6</accession>
<organism evidence="3 4">
    <name type="scientific">Kaistia hirudinis</name>
    <dbReference type="NCBI Taxonomy" id="1293440"/>
    <lineage>
        <taxon>Bacteria</taxon>
        <taxon>Pseudomonadati</taxon>
        <taxon>Pseudomonadota</taxon>
        <taxon>Alphaproteobacteria</taxon>
        <taxon>Hyphomicrobiales</taxon>
        <taxon>Kaistiaceae</taxon>
        <taxon>Kaistia</taxon>
    </lineage>
</organism>
<dbReference type="InterPro" id="IPR032466">
    <property type="entry name" value="Metal_Hydrolase"/>
</dbReference>
<dbReference type="Proteomes" id="UP000553963">
    <property type="component" value="Unassembled WGS sequence"/>
</dbReference>
<dbReference type="InterPro" id="IPR006680">
    <property type="entry name" value="Amidohydro-rel"/>
</dbReference>
<dbReference type="PANTHER" id="PTHR43569:SF1">
    <property type="entry name" value="BLL3371 PROTEIN"/>
    <property type="match status" value="1"/>
</dbReference>
<dbReference type="Gene3D" id="3.20.20.140">
    <property type="entry name" value="Metal-dependent hydrolases"/>
    <property type="match status" value="1"/>
</dbReference>
<sequence>MAPYRGPVIDAHHHLWAYGLGKHSWLDKQPAPDEAGLPMGDLAPLRRDYLVEDYLADAAGQNVIASVHVEGGWAHDPGGEESAWLDTLDRSIVAARHVFHVALDAPDAATRIAREAAHPRAAGLRDIVAWHPDPARSFAARPHRMSDPSWRRGLAALTEAKLPFDLMLFPHQMEEAAELARDFGDTVFVLNHCGSPTDRSEAGMAAWRAGLAGLAAQPNVCIKISNPVAYDHDWTETSLGSVISYCFDCFGPDRSLFGSDAPVSGLQAGFGPLLDVYRNILADRPEAAQRAFFRDTAARIYGLEG</sequence>
<dbReference type="EMBL" id="JACIDS010000003">
    <property type="protein sequence ID" value="MBB3931436.1"/>
    <property type="molecule type" value="Genomic_DNA"/>
</dbReference>
<dbReference type="GO" id="GO:0016787">
    <property type="term" value="F:hydrolase activity"/>
    <property type="evidence" value="ECO:0007669"/>
    <property type="project" value="UniProtKB-KW"/>
</dbReference>
<name>A0A840ASU6_9HYPH</name>
<evidence type="ECO:0000313" key="4">
    <source>
        <dbReference type="Proteomes" id="UP000553963"/>
    </source>
</evidence>
<feature type="domain" description="Amidohydrolase-related" evidence="2">
    <location>
        <begin position="9"/>
        <end position="303"/>
    </location>
</feature>
<evidence type="ECO:0000256" key="1">
    <source>
        <dbReference type="ARBA" id="ARBA00038310"/>
    </source>
</evidence>
<comment type="caution">
    <text evidence="3">The sequence shown here is derived from an EMBL/GenBank/DDBJ whole genome shotgun (WGS) entry which is preliminary data.</text>
</comment>
<reference evidence="3 4" key="1">
    <citation type="submission" date="2020-08" db="EMBL/GenBank/DDBJ databases">
        <title>Genomic Encyclopedia of Type Strains, Phase IV (KMG-IV): sequencing the most valuable type-strain genomes for metagenomic binning, comparative biology and taxonomic classification.</title>
        <authorList>
            <person name="Goeker M."/>
        </authorList>
    </citation>
    <scope>NUCLEOTIDE SEQUENCE [LARGE SCALE GENOMIC DNA]</scope>
    <source>
        <strain evidence="3 4">DSM 25966</strain>
    </source>
</reference>
<dbReference type="PANTHER" id="PTHR43569">
    <property type="entry name" value="AMIDOHYDROLASE"/>
    <property type="match status" value="1"/>
</dbReference>
<evidence type="ECO:0000259" key="2">
    <source>
        <dbReference type="Pfam" id="PF04909"/>
    </source>
</evidence>
<proteinExistence type="inferred from homology"/>
<dbReference type="RefSeq" id="WP_183399076.1">
    <property type="nucleotide sequence ID" value="NZ_JACIDS010000003.1"/>
</dbReference>
<gene>
    <name evidence="3" type="ORF">GGR25_002486</name>
</gene>
<dbReference type="Pfam" id="PF04909">
    <property type="entry name" value="Amidohydro_2"/>
    <property type="match status" value="1"/>
</dbReference>
<comment type="similarity">
    <text evidence="1">Belongs to the metallo-dependent hydrolases superfamily.</text>
</comment>
<dbReference type="SUPFAM" id="SSF51556">
    <property type="entry name" value="Metallo-dependent hydrolases"/>
    <property type="match status" value="1"/>
</dbReference>
<keyword evidence="3" id="KW-0378">Hydrolase</keyword>
<evidence type="ECO:0000313" key="3">
    <source>
        <dbReference type="EMBL" id="MBB3931436.1"/>
    </source>
</evidence>